<dbReference type="Gene3D" id="3.20.20.110">
    <property type="entry name" value="Ribulose bisphosphate carboxylase, large subunit, C-terminal domain"/>
    <property type="match status" value="1"/>
</dbReference>
<feature type="domain" description="Ribulose bisphosphate carboxylase large subunit C-terminal" evidence="8">
    <location>
        <begin position="121"/>
        <end position="401"/>
    </location>
</feature>
<dbReference type="PANTHER" id="PTHR42704">
    <property type="entry name" value="RIBULOSE BISPHOSPHATE CARBOXYLASE"/>
    <property type="match status" value="1"/>
</dbReference>
<keyword evidence="2" id="KW-0479">Metal-binding</keyword>
<reference evidence="10" key="1">
    <citation type="submission" date="2021-12" db="EMBL/GenBank/DDBJ databases">
        <title>Alicyclobacillaceae gen. nov., sp. nov., isolated from chalcocite enrichment system.</title>
        <authorList>
            <person name="Jiang Z."/>
        </authorList>
    </citation>
    <scope>NUCLEOTIDE SEQUENCE</scope>
    <source>
        <strain evidence="10">MYW30-H2</strain>
    </source>
</reference>
<dbReference type="SUPFAM" id="SSF51649">
    <property type="entry name" value="RuBisCo, C-terminal domain"/>
    <property type="match status" value="1"/>
</dbReference>
<feature type="domain" description="Ribulose bisphosphate carboxylase large subunit ferrodoxin-like N-terminal" evidence="9">
    <location>
        <begin position="3"/>
        <end position="110"/>
    </location>
</feature>
<sequence>MENYVLATYRIQSESYDFAKKAQGIAMGLTVGSWTDLPLAKQEMMQQHLGQVADIRELPAVYDNLYAAEIQIAYPVINFSPDIPAILTTVFGKLSMDGKVRLIDLQIPDTFARQFPGPKFGIQGVREILGVQDRPLLMSIFKSGVGMELKELADQFYQQALGGVDLIKDDEIFFSETYAPFAERVRACRDKGLEAAETTGQRVLYAANLSGPVTKMIDKAKYAIEAGANALLLNVLPYGYDILQRLAEDPDIPVPLVAHPALSGALYGSADYGIAAHIILGTLMRMAGADLVLYPSPYGSVAMERGETLKIAGQLRSEHAYFKQAFAVPSAGIHPGLVPMLFEDLGMDLIVNAGGGVHGHPMGPAAGGQAFRQAIAAVLAGQSLERAAESQEELRIALQVWGKK</sequence>
<evidence type="ECO:0000259" key="8">
    <source>
        <dbReference type="Pfam" id="PF00016"/>
    </source>
</evidence>
<dbReference type="Proteomes" id="UP000830167">
    <property type="component" value="Chromosome"/>
</dbReference>
<organism evidence="10 11">
    <name type="scientific">Fodinisporobacter ferrooxydans</name>
    <dbReference type="NCBI Taxonomy" id="2901836"/>
    <lineage>
        <taxon>Bacteria</taxon>
        <taxon>Bacillati</taxon>
        <taxon>Bacillota</taxon>
        <taxon>Bacilli</taxon>
        <taxon>Bacillales</taxon>
        <taxon>Alicyclobacillaceae</taxon>
        <taxon>Fodinisporobacter</taxon>
    </lineage>
</organism>
<dbReference type="InterPro" id="IPR000685">
    <property type="entry name" value="RuBisCO_lsu_C"/>
</dbReference>
<dbReference type="NCBIfam" id="TIGR03332">
    <property type="entry name" value="salvage_mtnW"/>
    <property type="match status" value="1"/>
</dbReference>
<dbReference type="NCBIfam" id="NF007095">
    <property type="entry name" value="PRK09549.1"/>
    <property type="match status" value="1"/>
</dbReference>
<protein>
    <recommendedName>
        <fullName evidence="6">2,3-diketo-5-methylthiopentyl-1-phosphate enolase</fullName>
        <ecNumber evidence="6">5.3.2.5</ecNumber>
    </recommendedName>
</protein>
<keyword evidence="4" id="KW-0486">Methionine biosynthesis</keyword>
<dbReference type="EC" id="5.3.2.5" evidence="6"/>
<dbReference type="SFLD" id="SFLDS00014">
    <property type="entry name" value="RuBisCO"/>
    <property type="match status" value="1"/>
</dbReference>
<dbReference type="Pfam" id="PF00016">
    <property type="entry name" value="RuBisCO_large"/>
    <property type="match status" value="1"/>
</dbReference>
<comment type="similarity">
    <text evidence="7">Belongs to the RuBisCO large chain family.</text>
</comment>
<evidence type="ECO:0000259" key="9">
    <source>
        <dbReference type="Pfam" id="PF02788"/>
    </source>
</evidence>
<evidence type="ECO:0000256" key="1">
    <source>
        <dbReference type="ARBA" id="ARBA00022605"/>
    </source>
</evidence>
<keyword evidence="11" id="KW-1185">Reference proteome</keyword>
<evidence type="ECO:0000256" key="4">
    <source>
        <dbReference type="ARBA" id="ARBA00023167"/>
    </source>
</evidence>
<dbReference type="InterPro" id="IPR033966">
    <property type="entry name" value="RuBisCO"/>
</dbReference>
<dbReference type="InterPro" id="IPR036376">
    <property type="entry name" value="RuBisCO_lsu_C_sf"/>
</dbReference>
<keyword evidence="3" id="KW-0460">Magnesium</keyword>
<keyword evidence="1" id="KW-0028">Amino-acid biosynthesis</keyword>
<dbReference type="SUPFAM" id="SSF54966">
    <property type="entry name" value="RuBisCO, large subunit, small (N-terminal) domain"/>
    <property type="match status" value="1"/>
</dbReference>
<evidence type="ECO:0000313" key="10">
    <source>
        <dbReference type="EMBL" id="UOF90455.1"/>
    </source>
</evidence>
<evidence type="ECO:0000256" key="3">
    <source>
        <dbReference type="ARBA" id="ARBA00022842"/>
    </source>
</evidence>
<dbReference type="Gene3D" id="3.30.70.150">
    <property type="entry name" value="RuBisCO large subunit, N-terminal domain"/>
    <property type="match status" value="1"/>
</dbReference>
<dbReference type="EMBL" id="CP089291">
    <property type="protein sequence ID" value="UOF90455.1"/>
    <property type="molecule type" value="Genomic_DNA"/>
</dbReference>
<dbReference type="RefSeq" id="WP_347437150.1">
    <property type="nucleotide sequence ID" value="NZ_CP089291.1"/>
</dbReference>
<dbReference type="InterPro" id="IPR036422">
    <property type="entry name" value="RuBisCO_lsu_N_sf"/>
</dbReference>
<evidence type="ECO:0000256" key="7">
    <source>
        <dbReference type="RuleBase" id="RU003834"/>
    </source>
</evidence>
<name>A0ABY4CJ32_9BACL</name>
<dbReference type="GO" id="GO:0043715">
    <property type="term" value="F:2,3-diketo-5-methylthiopentyl-1-phosphate enolase activity"/>
    <property type="evidence" value="ECO:0007669"/>
    <property type="project" value="UniProtKB-EC"/>
</dbReference>
<evidence type="ECO:0000256" key="2">
    <source>
        <dbReference type="ARBA" id="ARBA00022723"/>
    </source>
</evidence>
<dbReference type="CDD" id="cd08209">
    <property type="entry name" value="RLP_DK-MTP-1-P-enolase"/>
    <property type="match status" value="1"/>
</dbReference>
<dbReference type="Pfam" id="PF02788">
    <property type="entry name" value="RuBisCO_large_N"/>
    <property type="match status" value="1"/>
</dbReference>
<evidence type="ECO:0000256" key="6">
    <source>
        <dbReference type="NCBIfam" id="TIGR03332"/>
    </source>
</evidence>
<keyword evidence="5 10" id="KW-0413">Isomerase</keyword>
<dbReference type="PANTHER" id="PTHR42704:SF17">
    <property type="entry name" value="RIBULOSE BISPHOSPHATE CARBOXYLASE LARGE CHAIN"/>
    <property type="match status" value="1"/>
</dbReference>
<dbReference type="InterPro" id="IPR017717">
    <property type="entry name" value="Diketo-Methiopentyl-P_enolase"/>
</dbReference>
<proteinExistence type="inferred from homology"/>
<dbReference type="SFLD" id="SFLDG00301">
    <property type="entry name" value="RuBisCO-like_proteins"/>
    <property type="match status" value="1"/>
</dbReference>
<accession>A0ABY4CJ32</accession>
<evidence type="ECO:0000313" key="11">
    <source>
        <dbReference type="Proteomes" id="UP000830167"/>
    </source>
</evidence>
<dbReference type="InterPro" id="IPR017443">
    <property type="entry name" value="RuBisCO_lsu_fd_N"/>
</dbReference>
<dbReference type="SFLD" id="SFLDF00157">
    <property type="entry name" value="2_3-diketo-5-methylthiopentyl"/>
    <property type="match status" value="1"/>
</dbReference>
<gene>
    <name evidence="10" type="ORF">LSG31_21795</name>
</gene>
<evidence type="ECO:0000256" key="5">
    <source>
        <dbReference type="ARBA" id="ARBA00023235"/>
    </source>
</evidence>